<dbReference type="AlphaFoldDB" id="A0A1J5TF09"/>
<feature type="domain" description="3-keto-alpha-glucoside-1,2-lyase/3-keto-2-hydroxy-glucal hydratase" evidence="1">
    <location>
        <begin position="70"/>
        <end position="256"/>
    </location>
</feature>
<evidence type="ECO:0000313" key="2">
    <source>
        <dbReference type="EMBL" id="OIR14917.1"/>
    </source>
</evidence>
<proteinExistence type="predicted"/>
<dbReference type="EMBL" id="MLJW01000010">
    <property type="protein sequence ID" value="OIR14917.1"/>
    <property type="molecule type" value="Genomic_DNA"/>
</dbReference>
<dbReference type="Pfam" id="PF06439">
    <property type="entry name" value="3keto-disac_hyd"/>
    <property type="match status" value="1"/>
</dbReference>
<reference evidence="2" key="1">
    <citation type="submission" date="2016-10" db="EMBL/GenBank/DDBJ databases">
        <title>Sequence of Gallionella enrichment culture.</title>
        <authorList>
            <person name="Poehlein A."/>
            <person name="Muehling M."/>
            <person name="Daniel R."/>
        </authorList>
    </citation>
    <scope>NUCLEOTIDE SEQUENCE</scope>
</reference>
<dbReference type="GO" id="GO:0016787">
    <property type="term" value="F:hydrolase activity"/>
    <property type="evidence" value="ECO:0007669"/>
    <property type="project" value="InterPro"/>
</dbReference>
<accession>A0A1J5TF09</accession>
<organism evidence="2">
    <name type="scientific">mine drainage metagenome</name>
    <dbReference type="NCBI Taxonomy" id="410659"/>
    <lineage>
        <taxon>unclassified sequences</taxon>
        <taxon>metagenomes</taxon>
        <taxon>ecological metagenomes</taxon>
    </lineage>
</organism>
<dbReference type="Gene3D" id="2.60.120.560">
    <property type="entry name" value="Exo-inulinase, domain 1"/>
    <property type="match status" value="1"/>
</dbReference>
<evidence type="ECO:0000259" key="1">
    <source>
        <dbReference type="Pfam" id="PF06439"/>
    </source>
</evidence>
<protein>
    <recommendedName>
        <fullName evidence="1">3-keto-alpha-glucoside-1,2-lyase/3-keto-2-hydroxy-glucal hydratase domain-containing protein</fullName>
    </recommendedName>
</protein>
<dbReference type="InterPro" id="IPR010496">
    <property type="entry name" value="AL/BT2_dom"/>
</dbReference>
<gene>
    <name evidence="2" type="ORF">GALL_40330</name>
</gene>
<sequence length="262" mass="28131">MSAGECQAALTELAKPVRCVLGPTVRFSTEDRIIPMDPLTKPTSRLRHILSFSWAFLALAASTFAWSTPVDLFPGGSTKGWALLTTPAASLAGVCHSEPGGVLWVAGKPSGFLEITPPSQDYTLHAEWRWPGKPGNGGILVRISSGPKDGVWPECYQIQLKHGSVGDILPMAGAPLASLLTSPRGARVPTRAHSAPDSEKPVGQWNSCDIVCWSDSVEVFVNGVLQNQVTGCQLRNGWLGFQLEGTPFELRNVRITRLHGAL</sequence>
<name>A0A1J5TF09_9ZZZZ</name>
<comment type="caution">
    <text evidence="2">The sequence shown here is derived from an EMBL/GenBank/DDBJ whole genome shotgun (WGS) entry which is preliminary data.</text>
</comment>